<dbReference type="AlphaFoldDB" id="A0A9W7G8Y6"/>
<dbReference type="Pfam" id="PF00550">
    <property type="entry name" value="PP-binding"/>
    <property type="match status" value="1"/>
</dbReference>
<name>A0A9W7G8Y6_9STRA</name>
<dbReference type="SUPFAM" id="SSF53474">
    <property type="entry name" value="alpha/beta-Hydrolases"/>
    <property type="match status" value="1"/>
</dbReference>
<dbReference type="EMBL" id="BRXZ01007950">
    <property type="protein sequence ID" value="GMI36605.1"/>
    <property type="molecule type" value="Genomic_DNA"/>
</dbReference>
<accession>A0A9W7G8Y6</accession>
<dbReference type="PROSITE" id="PS50075">
    <property type="entry name" value="CARRIER"/>
    <property type="match status" value="1"/>
</dbReference>
<dbReference type="InterPro" id="IPR036412">
    <property type="entry name" value="HAD-like_sf"/>
</dbReference>
<organism evidence="2 3">
    <name type="scientific">Triparma retinervis</name>
    <dbReference type="NCBI Taxonomy" id="2557542"/>
    <lineage>
        <taxon>Eukaryota</taxon>
        <taxon>Sar</taxon>
        <taxon>Stramenopiles</taxon>
        <taxon>Ochrophyta</taxon>
        <taxon>Bolidophyceae</taxon>
        <taxon>Parmales</taxon>
        <taxon>Triparmaceae</taxon>
        <taxon>Triparma</taxon>
    </lineage>
</organism>
<evidence type="ECO:0000313" key="3">
    <source>
        <dbReference type="Proteomes" id="UP001165082"/>
    </source>
</evidence>
<dbReference type="Gene3D" id="3.40.50.1820">
    <property type="entry name" value="alpha/beta hydrolase"/>
    <property type="match status" value="1"/>
</dbReference>
<dbReference type="Gene3D" id="1.10.1200.10">
    <property type="entry name" value="ACP-like"/>
    <property type="match status" value="1"/>
</dbReference>
<dbReference type="Proteomes" id="UP001165082">
    <property type="component" value="Unassembled WGS sequence"/>
</dbReference>
<evidence type="ECO:0000259" key="1">
    <source>
        <dbReference type="PROSITE" id="PS50075"/>
    </source>
</evidence>
<dbReference type="InterPro" id="IPR029058">
    <property type="entry name" value="AB_hydrolase_fold"/>
</dbReference>
<dbReference type="InterPro" id="IPR023214">
    <property type="entry name" value="HAD_sf"/>
</dbReference>
<dbReference type="InterPro" id="IPR009081">
    <property type="entry name" value="PP-bd_ACP"/>
</dbReference>
<keyword evidence="3" id="KW-1185">Reference proteome</keyword>
<feature type="domain" description="Carrier" evidence="1">
    <location>
        <begin position="387"/>
        <end position="464"/>
    </location>
</feature>
<dbReference type="OrthoDB" id="5334845at2759"/>
<reference evidence="2" key="1">
    <citation type="submission" date="2022-07" db="EMBL/GenBank/DDBJ databases">
        <title>Genome analysis of Parmales, a sister group of diatoms, reveals the evolutionary specialization of diatoms from phago-mixotrophs to photoautotrophs.</title>
        <authorList>
            <person name="Ban H."/>
            <person name="Sato S."/>
            <person name="Yoshikawa S."/>
            <person name="Kazumasa Y."/>
            <person name="Nakamura Y."/>
            <person name="Ichinomiya M."/>
            <person name="Saitoh K."/>
            <person name="Sato N."/>
            <person name="Blanc-Mathieu R."/>
            <person name="Endo H."/>
            <person name="Kuwata A."/>
            <person name="Ogata H."/>
        </authorList>
    </citation>
    <scope>NUCLEOTIDE SEQUENCE</scope>
</reference>
<comment type="caution">
    <text evidence="2">The sequence shown here is derived from an EMBL/GenBank/DDBJ whole genome shotgun (WGS) entry which is preliminary data.</text>
</comment>
<evidence type="ECO:0000313" key="2">
    <source>
        <dbReference type="EMBL" id="GMI36605.1"/>
    </source>
</evidence>
<dbReference type="NCBIfam" id="TIGR01681">
    <property type="entry name" value="HAD-SF-IIIC"/>
    <property type="match status" value="1"/>
</dbReference>
<dbReference type="Gene3D" id="3.40.50.1000">
    <property type="entry name" value="HAD superfamily/HAD-like"/>
    <property type="match status" value="1"/>
</dbReference>
<dbReference type="InterPro" id="IPR036736">
    <property type="entry name" value="ACP-like_sf"/>
</dbReference>
<proteinExistence type="predicted"/>
<dbReference type="InterPro" id="IPR010033">
    <property type="entry name" value="HAD_SF_ppase_IIIC"/>
</dbReference>
<sequence length="839" mass="93315">MAITGYPDDAPPLVVMSCPSPKPSTKSYKAFLEKMNKATAPTIIVFDLAKLCVVDADNTLWQGVAGEGNAKDVVGNVVLMETLKKARDNGLLLALCSKQSEADVVDMFRSHKKWPLSLSDFTAKRITFDKPKSELIKEMLSELSLVKLTDAIFIDDNEVEIAEVSSNAKGVETFNIPMQSPQHYVKSLNIEVEITECKTEDDKTRVVQLSQRANQFNFTTLRFDKFPDNQVRIVKVKDKHGDYGTVGVLFFSVSSDSLVLDNFLMSCRVLGRGVEQRMMAYVGDFAKENNCKSAESLLPEEGKTTVQAEAEKLSATVFNPSHAEESLEKLKEGNMETLKKAQGTPKVHPTESSSSSISLHEITLKMAEASISAQNEEVAMSKLTSKSGDVDTKAALVEVITSILKDPPSPNDDESLINQGLDSISTVTVISSLSTILGKDMPNIADFLRSPTIGDWVKVIDGKAEEVKYPFIKHMVKGKKSDAVPIVCMHPMSGLSGAWNVFCREFGPDHDIYCLENPHYTGTDVYQSSGAIGKMYTDAILDAVGDRKWIFGSYSGGIVYSIEVLLQMRMKNRYPSYFFTVDGFGISSPGQIGNLCWRGFPFPCCCCAIISPLCCQPICGTCCSKISKSNTKKWDTTKPPVSMNMERDSRKDNKNFKADLEHVWNMYDFYRVGYPRDSPCLLDPHPGPAKLLRGDKLFNDAVDDLNTYAGGKYGDLWDTDKHRKMQDVSFHNTINFFMKHGMFKPHSHGDLPVGGYPVYNQTSGFADPGGLDLYLKFMSSNVVDYKPIDFTVRDEYKNIFNRGPFKGWLMPHNTCMMHEEFVSQLVKSVKGTMGKLELL</sequence>
<gene>
    <name evidence="2" type="ORF">TrRE_jg2212</name>
</gene>
<dbReference type="SUPFAM" id="SSF56784">
    <property type="entry name" value="HAD-like"/>
    <property type="match status" value="1"/>
</dbReference>
<protein>
    <recommendedName>
        <fullName evidence="1">Carrier domain-containing protein</fullName>
    </recommendedName>
</protein>